<organism evidence="1 2">
    <name type="scientific">Hypothenemus hampei</name>
    <name type="common">Coffee berry borer</name>
    <dbReference type="NCBI Taxonomy" id="57062"/>
    <lineage>
        <taxon>Eukaryota</taxon>
        <taxon>Metazoa</taxon>
        <taxon>Ecdysozoa</taxon>
        <taxon>Arthropoda</taxon>
        <taxon>Hexapoda</taxon>
        <taxon>Insecta</taxon>
        <taxon>Pterygota</taxon>
        <taxon>Neoptera</taxon>
        <taxon>Endopterygota</taxon>
        <taxon>Coleoptera</taxon>
        <taxon>Polyphaga</taxon>
        <taxon>Cucujiformia</taxon>
        <taxon>Curculionidae</taxon>
        <taxon>Scolytinae</taxon>
        <taxon>Hypothenemus</taxon>
    </lineage>
</organism>
<dbReference type="Proteomes" id="UP001566132">
    <property type="component" value="Unassembled WGS sequence"/>
</dbReference>
<proteinExistence type="predicted"/>
<comment type="caution">
    <text evidence="1">The sequence shown here is derived from an EMBL/GenBank/DDBJ whole genome shotgun (WGS) entry which is preliminary data.</text>
</comment>
<reference evidence="1 2" key="1">
    <citation type="submission" date="2024-05" db="EMBL/GenBank/DDBJ databases">
        <title>Genetic variation in Jamaican populations of the coffee berry borer (Hypothenemus hampei).</title>
        <authorList>
            <person name="Errbii M."/>
            <person name="Myrie A."/>
        </authorList>
    </citation>
    <scope>NUCLEOTIDE SEQUENCE [LARGE SCALE GENOMIC DNA]</scope>
    <source>
        <strain evidence="1">JA-Hopewell-2020-01-JO</strain>
        <tissue evidence="1">Whole body</tissue>
    </source>
</reference>
<dbReference type="AlphaFoldDB" id="A0ABD1E2S6"/>
<sequence length="133" mass="15675">MSADSFHHQVEMQLKRKRKVYDFNDFIVQNANKKGYVKEMKIEDFKNWVDLSSQYKLNKIVPRPLLQNMVHMIFERGQRTKLQARGVTKARKKNLLAKLVSILPKNRLAFWENLPINEDVEENIEGDDGISET</sequence>
<evidence type="ECO:0000313" key="1">
    <source>
        <dbReference type="EMBL" id="KAL1488671.1"/>
    </source>
</evidence>
<name>A0ABD1E2S6_HYPHA</name>
<dbReference type="EMBL" id="JBDJPC010000013">
    <property type="protein sequence ID" value="KAL1488671.1"/>
    <property type="molecule type" value="Genomic_DNA"/>
</dbReference>
<keyword evidence="2" id="KW-1185">Reference proteome</keyword>
<accession>A0ABD1E2S6</accession>
<evidence type="ECO:0000313" key="2">
    <source>
        <dbReference type="Proteomes" id="UP001566132"/>
    </source>
</evidence>
<gene>
    <name evidence="1" type="ORF">ABEB36_014471</name>
</gene>
<protein>
    <submittedName>
        <fullName evidence="1">Uncharacterized protein</fullName>
    </submittedName>
</protein>